<protein>
    <submittedName>
        <fullName evidence="2">Sulfurtransferase</fullName>
    </submittedName>
</protein>
<dbReference type="Pfam" id="PF00581">
    <property type="entry name" value="Rhodanese"/>
    <property type="match status" value="1"/>
</dbReference>
<dbReference type="PANTHER" id="PTHR43629">
    <property type="entry name" value="PEPTIDYL-PROLYL CIS-TRANS ISOMERASE"/>
    <property type="match status" value="1"/>
</dbReference>
<evidence type="ECO:0000313" key="2">
    <source>
        <dbReference type="EMBL" id="QKV53049.1"/>
    </source>
</evidence>
<dbReference type="SMART" id="SM00450">
    <property type="entry name" value="RHOD"/>
    <property type="match status" value="1"/>
</dbReference>
<dbReference type="InterPro" id="IPR001763">
    <property type="entry name" value="Rhodanese-like_dom"/>
</dbReference>
<dbReference type="Gene3D" id="3.40.250.10">
    <property type="entry name" value="Rhodanese-like domain"/>
    <property type="match status" value="1"/>
</dbReference>
<dbReference type="PROSITE" id="PS50206">
    <property type="entry name" value="RHODANESE_3"/>
    <property type="match status" value="1"/>
</dbReference>
<organism evidence="2 3">
    <name type="scientific">Comamonas antarctica</name>
    <dbReference type="NCBI Taxonomy" id="2743470"/>
    <lineage>
        <taxon>Bacteria</taxon>
        <taxon>Pseudomonadati</taxon>
        <taxon>Pseudomonadota</taxon>
        <taxon>Betaproteobacteria</taxon>
        <taxon>Burkholderiales</taxon>
        <taxon>Comamonadaceae</taxon>
        <taxon>Comamonas</taxon>
    </lineage>
</organism>
<keyword evidence="2" id="KW-0808">Transferase</keyword>
<dbReference type="EMBL" id="CP054840">
    <property type="protein sequence ID" value="QKV53049.1"/>
    <property type="molecule type" value="Genomic_DNA"/>
</dbReference>
<keyword evidence="3" id="KW-1185">Reference proteome</keyword>
<dbReference type="SUPFAM" id="SSF52821">
    <property type="entry name" value="Rhodanese/Cell cycle control phosphatase"/>
    <property type="match status" value="1"/>
</dbReference>
<sequence length="116" mass="13252">MTTLAQVRPAQFDQWLEQCRAQGVTPLVLDVREPWECATASITPDGFELVRIPMQEIPARQQELDFERPVACLCHHGMRSMHVGMFLLNQGFEQVTNITGGIDAWSRERDPQVPLY</sequence>
<dbReference type="AlphaFoldDB" id="A0A6N1X101"/>
<gene>
    <name evidence="2" type="ORF">HUK68_09195</name>
</gene>
<dbReference type="InterPro" id="IPR052204">
    <property type="entry name" value="PpiC/parvulin_rotamase"/>
</dbReference>
<dbReference type="Proteomes" id="UP000509579">
    <property type="component" value="Chromosome"/>
</dbReference>
<dbReference type="PANTHER" id="PTHR43629:SF2">
    <property type="entry name" value="RHODANESE-LIKE_PPIC DOMAIN-CONTAINING PROTEIN 12, CHLOROPLASTIC"/>
    <property type="match status" value="1"/>
</dbReference>
<dbReference type="InterPro" id="IPR036873">
    <property type="entry name" value="Rhodanese-like_dom_sf"/>
</dbReference>
<dbReference type="RefSeq" id="WP_175503926.1">
    <property type="nucleotide sequence ID" value="NZ_CAURQT010000029.1"/>
</dbReference>
<evidence type="ECO:0000259" key="1">
    <source>
        <dbReference type="PROSITE" id="PS50206"/>
    </source>
</evidence>
<proteinExistence type="predicted"/>
<reference evidence="2 3" key="1">
    <citation type="submission" date="2020-06" db="EMBL/GenBank/DDBJ databases">
        <title>Acidovorax antarctica sp. nov., isolated from Corinth ice sheet soil, Antarctic Fields Peninsula.</title>
        <authorList>
            <person name="Xu Q."/>
            <person name="Peng F."/>
        </authorList>
    </citation>
    <scope>NUCLEOTIDE SEQUENCE [LARGE SCALE GENOMIC DNA]</scope>
    <source>
        <strain evidence="2 3">16-35-5</strain>
    </source>
</reference>
<feature type="domain" description="Rhodanese" evidence="1">
    <location>
        <begin position="22"/>
        <end position="114"/>
    </location>
</feature>
<dbReference type="GO" id="GO:0016740">
    <property type="term" value="F:transferase activity"/>
    <property type="evidence" value="ECO:0007669"/>
    <property type="project" value="UniProtKB-KW"/>
</dbReference>
<accession>A0A6N1X101</accession>
<dbReference type="KEGG" id="aant:HUK68_09195"/>
<evidence type="ECO:0000313" key="3">
    <source>
        <dbReference type="Proteomes" id="UP000509579"/>
    </source>
</evidence>
<name>A0A6N1X101_9BURK</name>